<dbReference type="GO" id="GO:0005737">
    <property type="term" value="C:cytoplasm"/>
    <property type="evidence" value="ECO:0007669"/>
    <property type="project" value="TreeGrafter"/>
</dbReference>
<evidence type="ECO:0000313" key="2">
    <source>
        <dbReference type="EMBL" id="CAI8041612.1"/>
    </source>
</evidence>
<keyword evidence="3" id="KW-1185">Reference proteome</keyword>
<dbReference type="PANTHER" id="PTHR45960">
    <property type="entry name" value="GRB2-ASSOCIATED-BINDING PROTEIN"/>
    <property type="match status" value="1"/>
</dbReference>
<protein>
    <submittedName>
        <fullName evidence="2">GRB2-associated-binding protein 2</fullName>
    </submittedName>
</protein>
<dbReference type="GO" id="GO:0035591">
    <property type="term" value="F:signaling adaptor activity"/>
    <property type="evidence" value="ECO:0007669"/>
    <property type="project" value="TreeGrafter"/>
</dbReference>
<dbReference type="SUPFAM" id="SSF50729">
    <property type="entry name" value="PH domain-like"/>
    <property type="match status" value="1"/>
</dbReference>
<dbReference type="Gene3D" id="2.30.29.30">
    <property type="entry name" value="Pleckstrin-homology domain (PH domain)/Phosphotyrosine-binding domain (PTB)"/>
    <property type="match status" value="1"/>
</dbReference>
<organism evidence="2 3">
    <name type="scientific">Geodia barretti</name>
    <name type="common">Barrett's horny sponge</name>
    <dbReference type="NCBI Taxonomy" id="519541"/>
    <lineage>
        <taxon>Eukaryota</taxon>
        <taxon>Metazoa</taxon>
        <taxon>Porifera</taxon>
        <taxon>Demospongiae</taxon>
        <taxon>Heteroscleromorpha</taxon>
        <taxon>Tetractinellida</taxon>
        <taxon>Astrophorina</taxon>
        <taxon>Geodiidae</taxon>
        <taxon>Geodia</taxon>
    </lineage>
</organism>
<reference evidence="2" key="1">
    <citation type="submission" date="2023-03" db="EMBL/GenBank/DDBJ databases">
        <authorList>
            <person name="Steffen K."/>
            <person name="Cardenas P."/>
        </authorList>
    </citation>
    <scope>NUCLEOTIDE SEQUENCE</scope>
</reference>
<proteinExistence type="predicted"/>
<evidence type="ECO:0000313" key="3">
    <source>
        <dbReference type="Proteomes" id="UP001174909"/>
    </source>
</evidence>
<dbReference type="EMBL" id="CASHTH010003197">
    <property type="protein sequence ID" value="CAI8041612.1"/>
    <property type="molecule type" value="Genomic_DNA"/>
</dbReference>
<comment type="caution">
    <text evidence="2">The sequence shown here is derived from an EMBL/GenBank/DDBJ whole genome shotgun (WGS) entry which is preliminary data.</text>
</comment>
<dbReference type="Proteomes" id="UP001174909">
    <property type="component" value="Unassembled WGS sequence"/>
</dbReference>
<name>A0AA35T5J1_GEOBA</name>
<evidence type="ECO:0000259" key="1">
    <source>
        <dbReference type="PROSITE" id="PS50003"/>
    </source>
</evidence>
<feature type="domain" description="PH" evidence="1">
    <location>
        <begin position="5"/>
        <end position="82"/>
    </location>
</feature>
<dbReference type="PANTHER" id="PTHR45960:SF2">
    <property type="entry name" value="PROTEIN DAUGHTER OF SEVENLESS"/>
    <property type="match status" value="1"/>
</dbReference>
<dbReference type="GO" id="GO:0007165">
    <property type="term" value="P:signal transduction"/>
    <property type="evidence" value="ECO:0007669"/>
    <property type="project" value="TreeGrafter"/>
</dbReference>
<accession>A0AA35T5J1</accession>
<dbReference type="PROSITE" id="PS50003">
    <property type="entry name" value="PH_DOMAIN"/>
    <property type="match status" value="1"/>
</dbReference>
<dbReference type="InterPro" id="IPR011993">
    <property type="entry name" value="PH-like_dom_sf"/>
</dbReference>
<sequence>MGGGEVLKKGVLIKSPPLDTGALKMWRKRWFLLLSSKVLEYYKSDGGERKGVINLEDCHSVNSNLSHKRLACCFYEYDTQSE</sequence>
<dbReference type="InterPro" id="IPR001849">
    <property type="entry name" value="PH_domain"/>
</dbReference>
<dbReference type="InterPro" id="IPR046355">
    <property type="entry name" value="Gab1-4-like"/>
</dbReference>
<dbReference type="Pfam" id="PF00169">
    <property type="entry name" value="PH"/>
    <property type="match status" value="1"/>
</dbReference>
<dbReference type="AlphaFoldDB" id="A0AA35T5J1"/>
<feature type="non-terminal residue" evidence="2">
    <location>
        <position position="82"/>
    </location>
</feature>
<gene>
    <name evidence="2" type="ORF">GBAR_LOCUS23119</name>
</gene>